<dbReference type="PANTHER" id="PTHR46177">
    <property type="entry name" value="INTEGRASE CATALYTIC DOMAIN-CONTAINING PROTEIN"/>
    <property type="match status" value="1"/>
</dbReference>
<keyword evidence="2" id="KW-1185">Reference proteome</keyword>
<sequence length="379" mass="44152">MPNFRSVIVEYFQLYEVELVVEWRKGKLIRRRFWCAGVADVWAVDQHDKWKYKFGLALHTGIDSFIGRILWKEVWWTNSNPRLILSYYLKVVEEIRAMPLVTQSDPGTENYVIANGHTMLRHLHDPSLAGTLQHRWLRQKKNVVPEIAWSQLRRRFTPGFEDILDAGIEKGWYDPGILLEVLTFRWVFIPWLQCELDAYRKRIPVNLEFVNTVRNLFAPPTHEVFQLVPPDFDTTISNLYTQFGNPPVSRDSCWDVYLMLLGALHRLDEIYNTAAEEIDRRWGYTLRMARDESPDGMELDPSLRPLGNGDDVIGENGYYYMGGVNNGAGFGHHKELDDLAERVDGPLPKDIVLPEVETVYWGAYFSDEEELNDPDADEW</sequence>
<evidence type="ECO:0000313" key="2">
    <source>
        <dbReference type="Proteomes" id="UP001219525"/>
    </source>
</evidence>
<reference evidence="1" key="1">
    <citation type="submission" date="2023-03" db="EMBL/GenBank/DDBJ databases">
        <title>Massive genome expansion in bonnet fungi (Mycena s.s.) driven by repeated elements and novel gene families across ecological guilds.</title>
        <authorList>
            <consortium name="Lawrence Berkeley National Laboratory"/>
            <person name="Harder C.B."/>
            <person name="Miyauchi S."/>
            <person name="Viragh M."/>
            <person name="Kuo A."/>
            <person name="Thoen E."/>
            <person name="Andreopoulos B."/>
            <person name="Lu D."/>
            <person name="Skrede I."/>
            <person name="Drula E."/>
            <person name="Henrissat B."/>
            <person name="Morin E."/>
            <person name="Kohler A."/>
            <person name="Barry K."/>
            <person name="LaButti K."/>
            <person name="Morin E."/>
            <person name="Salamov A."/>
            <person name="Lipzen A."/>
            <person name="Mereny Z."/>
            <person name="Hegedus B."/>
            <person name="Baldrian P."/>
            <person name="Stursova M."/>
            <person name="Weitz H."/>
            <person name="Taylor A."/>
            <person name="Grigoriev I.V."/>
            <person name="Nagy L.G."/>
            <person name="Martin F."/>
            <person name="Kauserud H."/>
        </authorList>
    </citation>
    <scope>NUCLEOTIDE SEQUENCE</scope>
    <source>
        <strain evidence="1">9144</strain>
    </source>
</reference>
<dbReference type="AlphaFoldDB" id="A0AAD6UWE9"/>
<accession>A0AAD6UWE9</accession>
<proteinExistence type="predicted"/>
<dbReference type="Proteomes" id="UP001219525">
    <property type="component" value="Unassembled WGS sequence"/>
</dbReference>
<comment type="caution">
    <text evidence="1">The sequence shown here is derived from an EMBL/GenBank/DDBJ whole genome shotgun (WGS) entry which is preliminary data.</text>
</comment>
<organism evidence="1 2">
    <name type="scientific">Mycena pura</name>
    <dbReference type="NCBI Taxonomy" id="153505"/>
    <lineage>
        <taxon>Eukaryota</taxon>
        <taxon>Fungi</taxon>
        <taxon>Dikarya</taxon>
        <taxon>Basidiomycota</taxon>
        <taxon>Agaricomycotina</taxon>
        <taxon>Agaricomycetes</taxon>
        <taxon>Agaricomycetidae</taxon>
        <taxon>Agaricales</taxon>
        <taxon>Marasmiineae</taxon>
        <taxon>Mycenaceae</taxon>
        <taxon>Mycena</taxon>
    </lineage>
</organism>
<protein>
    <submittedName>
        <fullName evidence="1">Uncharacterized protein</fullName>
    </submittedName>
</protein>
<gene>
    <name evidence="1" type="ORF">GGX14DRAFT_575086</name>
</gene>
<dbReference type="EMBL" id="JARJCW010000085">
    <property type="protein sequence ID" value="KAJ7196274.1"/>
    <property type="molecule type" value="Genomic_DNA"/>
</dbReference>
<evidence type="ECO:0000313" key="1">
    <source>
        <dbReference type="EMBL" id="KAJ7196274.1"/>
    </source>
</evidence>
<dbReference type="PANTHER" id="PTHR46177:SF1">
    <property type="entry name" value="INTEGRASE CATALYTIC DOMAIN-CONTAINING PROTEIN"/>
    <property type="match status" value="1"/>
</dbReference>
<name>A0AAD6UWE9_9AGAR</name>